<dbReference type="EMBL" id="KV417271">
    <property type="protein sequence ID" value="KZO99568.1"/>
    <property type="molecule type" value="Genomic_DNA"/>
</dbReference>
<proteinExistence type="predicted"/>
<name>A0A167QA41_CALVF</name>
<organism evidence="1 2">
    <name type="scientific">Calocera viscosa (strain TUFC12733)</name>
    <dbReference type="NCBI Taxonomy" id="1330018"/>
    <lineage>
        <taxon>Eukaryota</taxon>
        <taxon>Fungi</taxon>
        <taxon>Dikarya</taxon>
        <taxon>Basidiomycota</taxon>
        <taxon>Agaricomycotina</taxon>
        <taxon>Dacrymycetes</taxon>
        <taxon>Dacrymycetales</taxon>
        <taxon>Dacrymycetaceae</taxon>
        <taxon>Calocera</taxon>
    </lineage>
</organism>
<sequence>MSLILWDGRTPFKSPFGRHIPIKDHAVVVDGVSTNKIDLDYYAIIAIFADMKKLRLWYTEQGGKDKLLEQLHMAEPPKKTGDDQIISLLNAVLKPIRNGFVLAPVGRLAGTPYLDDYLCYWTIQVGIPPIGALSRRLSAEERVEVFFNYHGVTGKMDKLSTVFGQEFCAAMFPAALMGRTRLQRYIRIGGYGETRGAGGASTGHRPRSNRVVLTLSTRPYEHAH</sequence>
<protein>
    <submittedName>
        <fullName evidence="1">Uncharacterized protein</fullName>
    </submittedName>
</protein>
<accession>A0A167QA41</accession>
<evidence type="ECO:0000313" key="1">
    <source>
        <dbReference type="EMBL" id="KZO99568.1"/>
    </source>
</evidence>
<dbReference type="Proteomes" id="UP000076738">
    <property type="component" value="Unassembled WGS sequence"/>
</dbReference>
<dbReference type="AlphaFoldDB" id="A0A167QA41"/>
<keyword evidence="2" id="KW-1185">Reference proteome</keyword>
<gene>
    <name evidence="1" type="ORF">CALVIDRAFT_595699</name>
</gene>
<evidence type="ECO:0000313" key="2">
    <source>
        <dbReference type="Proteomes" id="UP000076738"/>
    </source>
</evidence>
<reference evidence="1 2" key="1">
    <citation type="journal article" date="2016" name="Mol. Biol. Evol.">
        <title>Comparative Genomics of Early-Diverging Mushroom-Forming Fungi Provides Insights into the Origins of Lignocellulose Decay Capabilities.</title>
        <authorList>
            <person name="Nagy L.G."/>
            <person name="Riley R."/>
            <person name="Tritt A."/>
            <person name="Adam C."/>
            <person name="Daum C."/>
            <person name="Floudas D."/>
            <person name="Sun H."/>
            <person name="Yadav J.S."/>
            <person name="Pangilinan J."/>
            <person name="Larsson K.H."/>
            <person name="Matsuura K."/>
            <person name="Barry K."/>
            <person name="Labutti K."/>
            <person name="Kuo R."/>
            <person name="Ohm R.A."/>
            <person name="Bhattacharya S.S."/>
            <person name="Shirouzu T."/>
            <person name="Yoshinaga Y."/>
            <person name="Martin F.M."/>
            <person name="Grigoriev I.V."/>
            <person name="Hibbett D.S."/>
        </authorList>
    </citation>
    <scope>NUCLEOTIDE SEQUENCE [LARGE SCALE GENOMIC DNA]</scope>
    <source>
        <strain evidence="1 2">TUFC12733</strain>
    </source>
</reference>